<dbReference type="AlphaFoldDB" id="A0A933S2C2"/>
<gene>
    <name evidence="2" type="ORF">HZA66_23885</name>
</gene>
<evidence type="ECO:0000313" key="3">
    <source>
        <dbReference type="Proteomes" id="UP000782519"/>
    </source>
</evidence>
<protein>
    <submittedName>
        <fullName evidence="2">Uncharacterized protein</fullName>
    </submittedName>
</protein>
<name>A0A933S2C2_RHOPL</name>
<keyword evidence="1" id="KW-0472">Membrane</keyword>
<proteinExistence type="predicted"/>
<organism evidence="2 3">
    <name type="scientific">Rhodopseudomonas palustris</name>
    <dbReference type="NCBI Taxonomy" id="1076"/>
    <lineage>
        <taxon>Bacteria</taxon>
        <taxon>Pseudomonadati</taxon>
        <taxon>Pseudomonadota</taxon>
        <taxon>Alphaproteobacteria</taxon>
        <taxon>Hyphomicrobiales</taxon>
        <taxon>Nitrobacteraceae</taxon>
        <taxon>Rhodopseudomonas</taxon>
    </lineage>
</organism>
<keyword evidence="1" id="KW-1133">Transmembrane helix</keyword>
<feature type="transmembrane region" description="Helical" evidence="1">
    <location>
        <begin position="21"/>
        <end position="44"/>
    </location>
</feature>
<keyword evidence="1" id="KW-0812">Transmembrane</keyword>
<dbReference type="SUPFAM" id="SSF52266">
    <property type="entry name" value="SGNH hydrolase"/>
    <property type="match status" value="1"/>
</dbReference>
<dbReference type="Proteomes" id="UP000782519">
    <property type="component" value="Unassembled WGS sequence"/>
</dbReference>
<comment type="caution">
    <text evidence="2">The sequence shown here is derived from an EMBL/GenBank/DDBJ whole genome shotgun (WGS) entry which is preliminary data.</text>
</comment>
<sequence>MTRKADRSQDRQAAPHESGRNSARFASFVVGAVLAFAICAAVGWKASSSNIFRDFGRFHTRLSPESFFQPTAREVMALARELLDKNKVNVVIGGSSVFYGVGQPEGQTIADNLRRDLGENYRVINLAMRGGDVSGIAEQTVEMLLREQYRVVYVSDIAVGGTVTLLGSTPYQYYFWDARARNMLIDWPARDQRLTLPWYAEQRMSAMLNKYLYFMDLWNTIGYDYVFTVYSTLIPGHFWQARKDLPDNEIDPPEQFRYRNGELELQLIKRISEMPTEPEWTLVGTALETALPDVVRKSAVLAVCENSPWLLEQAAPETQAIRKAMRERMVKRVMEVGPSSLLACEGFEKDDYIDRVHLSVSGAAKIAPRLADRVRATSRNNGWVQ</sequence>
<dbReference type="EMBL" id="JACRJB010000067">
    <property type="protein sequence ID" value="MBI5132492.1"/>
    <property type="molecule type" value="Genomic_DNA"/>
</dbReference>
<evidence type="ECO:0000313" key="2">
    <source>
        <dbReference type="EMBL" id="MBI5132492.1"/>
    </source>
</evidence>
<reference evidence="2" key="1">
    <citation type="submission" date="2020-07" db="EMBL/GenBank/DDBJ databases">
        <title>Huge and variable diversity of episymbiotic CPR bacteria and DPANN archaea in groundwater ecosystems.</title>
        <authorList>
            <person name="He C.Y."/>
            <person name="Keren R."/>
            <person name="Whittaker M."/>
            <person name="Farag I.F."/>
            <person name="Doudna J."/>
            <person name="Cate J.H.D."/>
            <person name="Banfield J.F."/>
        </authorList>
    </citation>
    <scope>NUCLEOTIDE SEQUENCE</scope>
    <source>
        <strain evidence="2">NC_groundwater_1818_Pr3_B-0.1um_66_35</strain>
    </source>
</reference>
<evidence type="ECO:0000256" key="1">
    <source>
        <dbReference type="SAM" id="Phobius"/>
    </source>
</evidence>
<accession>A0A933S2C2</accession>